<evidence type="ECO:0000256" key="1">
    <source>
        <dbReference type="ARBA" id="ARBA00004117"/>
    </source>
</evidence>
<dbReference type="InterPro" id="IPR037925">
    <property type="entry name" value="FlgE/F/G-like"/>
</dbReference>
<dbReference type="SUPFAM" id="SSF117143">
    <property type="entry name" value="Flagellar hook protein flgE"/>
    <property type="match status" value="2"/>
</dbReference>
<dbReference type="InterPro" id="IPR001444">
    <property type="entry name" value="Flag_bb_rod_N"/>
</dbReference>
<feature type="domain" description="Flagellar basal-body/hook protein C-terminal" evidence="7">
    <location>
        <begin position="627"/>
        <end position="670"/>
    </location>
</feature>
<keyword evidence="10" id="KW-0969">Cilium</keyword>
<comment type="similarity">
    <text evidence="2 5">Belongs to the flagella basal body rod proteins family.</text>
</comment>
<dbReference type="Pfam" id="PF06429">
    <property type="entry name" value="Flg_bbr_C"/>
    <property type="match status" value="1"/>
</dbReference>
<comment type="caution">
    <text evidence="10">The sequence shown here is derived from an EMBL/GenBank/DDBJ whole genome shotgun (WGS) entry which is preliminary data.</text>
</comment>
<evidence type="ECO:0000256" key="3">
    <source>
        <dbReference type="ARBA" id="ARBA00019015"/>
    </source>
</evidence>
<gene>
    <name evidence="10" type="ORF">ROR02_17490</name>
</gene>
<evidence type="ECO:0000256" key="5">
    <source>
        <dbReference type="RuleBase" id="RU362116"/>
    </source>
</evidence>
<evidence type="ECO:0000259" key="8">
    <source>
        <dbReference type="Pfam" id="PF07559"/>
    </source>
</evidence>
<dbReference type="GO" id="GO:0005829">
    <property type="term" value="C:cytosol"/>
    <property type="evidence" value="ECO:0007669"/>
    <property type="project" value="TreeGrafter"/>
</dbReference>
<dbReference type="AlphaFoldDB" id="A0A512H866"/>
<feature type="domain" description="Flagellar hook protein FlgE/F/G-like D1" evidence="9">
    <location>
        <begin position="86"/>
        <end position="135"/>
    </location>
</feature>
<evidence type="ECO:0000259" key="7">
    <source>
        <dbReference type="Pfam" id="PF06429"/>
    </source>
</evidence>
<evidence type="ECO:0000259" key="6">
    <source>
        <dbReference type="Pfam" id="PF00460"/>
    </source>
</evidence>
<evidence type="ECO:0000256" key="4">
    <source>
        <dbReference type="ARBA" id="ARBA00023143"/>
    </source>
</evidence>
<dbReference type="InterPro" id="IPR037058">
    <property type="entry name" value="Falgellar_hook_FlgE_sf"/>
</dbReference>
<dbReference type="InterPro" id="IPR010930">
    <property type="entry name" value="Flg_bb/hook_C_dom"/>
</dbReference>
<evidence type="ECO:0000259" key="9">
    <source>
        <dbReference type="Pfam" id="PF22692"/>
    </source>
</evidence>
<dbReference type="GO" id="GO:0071978">
    <property type="term" value="P:bacterial-type flagellum-dependent swarming motility"/>
    <property type="evidence" value="ECO:0007669"/>
    <property type="project" value="TreeGrafter"/>
</dbReference>
<keyword evidence="10" id="KW-0966">Cell projection</keyword>
<sequence length="673" mass="70265">MSLYGALFSGVSGLQSQSSAMGAIADNVTNVNTVGYKGTKVNFQTLVTHQVSLSQYSPGGVQSVPRTGVDVQGLLQATTSSTDVGISGQGFFVVSSSATDPTGYAYTRAGSYGIDKDGFLQNVSGFYMQGWPLETWDGTTTASTVSVNNQVYMKSYRNQSGDTYYINSNAVDSTNLQPLNLSTIGGTARATSTISMGLNLPSGAAIGATSKTNVPIFDSLGSPHNLDYQWTKRAQNVWDCEVTPPAGSRQVTLESQRGETYFSAGRLDFTSIPAAGSSMDMTIGGTTYNFNFTAAADTVTTLANAGAAGPAFNIDVSGGRTLSQVIDSLAMAVESATRNEAVTDYGVAGDGRVSAITGKGSPTLWAERVSGENALIFRNAFTQDLLVDVSNPTGTPLLDSAGQPCVVQVNPRGANGLPGNNWAVNGLTLRDNSASPLANETDWRGAWINRTAGTAGAAGIVSDATSRDYSSALGFNGDGTIDTIFGYNEMGDDDPRLTVNLDWANGALNMDGGTVQNGGGSAISVFWGNYNAGDGVTQRNSSYQLGYISQNGNKFGNFSGVSISEDGVVTAQFDNGVTTPIFMIPIATFVNVNGMNSLTGNVFQETTKSGLPTIREAGSAGAGKVNQSVLEASTVDLGTEFTNMITTQRAYSASAKIITTADEMLDELVRIKR</sequence>
<dbReference type="PANTHER" id="PTHR30435">
    <property type="entry name" value="FLAGELLAR PROTEIN"/>
    <property type="match status" value="1"/>
</dbReference>
<keyword evidence="11" id="KW-1185">Reference proteome</keyword>
<evidence type="ECO:0000256" key="2">
    <source>
        <dbReference type="ARBA" id="ARBA00009677"/>
    </source>
</evidence>
<organism evidence="10 11">
    <name type="scientific">Pararhodospirillum oryzae</name>
    <dbReference type="NCBI Taxonomy" id="478448"/>
    <lineage>
        <taxon>Bacteria</taxon>
        <taxon>Pseudomonadati</taxon>
        <taxon>Pseudomonadota</taxon>
        <taxon>Alphaproteobacteria</taxon>
        <taxon>Rhodospirillales</taxon>
        <taxon>Rhodospirillaceae</taxon>
        <taxon>Pararhodospirillum</taxon>
    </lineage>
</organism>
<protein>
    <recommendedName>
        <fullName evidence="3 5">Flagellar hook protein FlgE</fullName>
    </recommendedName>
</protein>
<accession>A0A512H866</accession>
<keyword evidence="4 5" id="KW-0975">Bacterial flagellum</keyword>
<feature type="domain" description="Flagellar basal body rod protein N-terminal" evidence="6">
    <location>
        <begin position="10"/>
        <end position="37"/>
    </location>
</feature>
<dbReference type="InterPro" id="IPR011491">
    <property type="entry name" value="FlgE_D2"/>
</dbReference>
<dbReference type="Pfam" id="PF00460">
    <property type="entry name" value="Flg_bb_rod"/>
    <property type="match status" value="1"/>
</dbReference>
<feature type="domain" description="Flagellar hook protein FlgE D2" evidence="8">
    <location>
        <begin position="208"/>
        <end position="322"/>
    </location>
</feature>
<dbReference type="Gene3D" id="2.60.98.20">
    <property type="entry name" value="Flagellar hook protein FlgE"/>
    <property type="match status" value="1"/>
</dbReference>
<name>A0A512H866_9PROT</name>
<evidence type="ECO:0000313" key="10">
    <source>
        <dbReference type="EMBL" id="GEO81618.1"/>
    </source>
</evidence>
<evidence type="ECO:0000313" key="11">
    <source>
        <dbReference type="Proteomes" id="UP000321567"/>
    </source>
</evidence>
<keyword evidence="10" id="KW-0282">Flagellum</keyword>
<dbReference type="InterPro" id="IPR020013">
    <property type="entry name" value="Flagellar_FlgE/F/G"/>
</dbReference>
<dbReference type="Proteomes" id="UP000321567">
    <property type="component" value="Unassembled WGS sequence"/>
</dbReference>
<proteinExistence type="inferred from homology"/>
<dbReference type="GO" id="GO:0009424">
    <property type="term" value="C:bacterial-type flagellum hook"/>
    <property type="evidence" value="ECO:0007669"/>
    <property type="project" value="TreeGrafter"/>
</dbReference>
<dbReference type="GO" id="GO:0009425">
    <property type="term" value="C:bacterial-type flagellum basal body"/>
    <property type="evidence" value="ECO:0007669"/>
    <property type="project" value="UniProtKB-SubCell"/>
</dbReference>
<dbReference type="PANTHER" id="PTHR30435:SF1">
    <property type="entry name" value="FLAGELLAR HOOK PROTEIN FLGE"/>
    <property type="match status" value="1"/>
</dbReference>
<dbReference type="EMBL" id="BJZO01000042">
    <property type="protein sequence ID" value="GEO81618.1"/>
    <property type="molecule type" value="Genomic_DNA"/>
</dbReference>
<dbReference type="NCBIfam" id="TIGR03506">
    <property type="entry name" value="FlgEFG_subfam"/>
    <property type="match status" value="2"/>
</dbReference>
<reference evidence="10 11" key="1">
    <citation type="submission" date="2019-07" db="EMBL/GenBank/DDBJ databases">
        <title>Whole genome shotgun sequence of Rhodospirillum oryzae NBRC 107573.</title>
        <authorList>
            <person name="Hosoyama A."/>
            <person name="Uohara A."/>
            <person name="Ohji S."/>
            <person name="Ichikawa N."/>
        </authorList>
    </citation>
    <scope>NUCLEOTIDE SEQUENCE [LARGE SCALE GENOMIC DNA]</scope>
    <source>
        <strain evidence="10 11">NBRC 107573</strain>
    </source>
</reference>
<comment type="function">
    <text evidence="5">A flexible structure which links the flagellar filament to the drive apparatus in the basal body.</text>
</comment>
<dbReference type="RefSeq" id="WP_147163652.1">
    <property type="nucleotide sequence ID" value="NZ_BJZO01000042.1"/>
</dbReference>
<dbReference type="Pfam" id="PF07559">
    <property type="entry name" value="FlgE_D2"/>
    <property type="match status" value="1"/>
</dbReference>
<dbReference type="InterPro" id="IPR053967">
    <property type="entry name" value="LlgE_F_G-like_D1"/>
</dbReference>
<dbReference type="Pfam" id="PF22692">
    <property type="entry name" value="LlgE_F_G_D1"/>
    <property type="match status" value="1"/>
</dbReference>
<dbReference type="OrthoDB" id="8372879at2"/>
<comment type="subcellular location">
    <subcellularLocation>
        <location evidence="1 5">Bacterial flagellum basal body</location>
    </subcellularLocation>
</comment>